<keyword evidence="6" id="KW-0547">Nucleotide-binding</keyword>
<keyword evidence="10" id="KW-0694">RNA-binding</keyword>
<evidence type="ECO:0000256" key="1">
    <source>
        <dbReference type="ARBA" id="ARBA00004496"/>
    </source>
</evidence>
<dbReference type="InterPro" id="IPR011989">
    <property type="entry name" value="ARM-like"/>
</dbReference>
<evidence type="ECO:0000256" key="10">
    <source>
        <dbReference type="ARBA" id="ARBA00022884"/>
    </source>
</evidence>
<feature type="compositionally biased region" description="Low complexity" evidence="13">
    <location>
        <begin position="1033"/>
        <end position="1055"/>
    </location>
</feature>
<dbReference type="Proteomes" id="UP000663846">
    <property type="component" value="Unassembled WGS sequence"/>
</dbReference>
<evidence type="ECO:0000256" key="7">
    <source>
        <dbReference type="ARBA" id="ARBA00022768"/>
    </source>
</evidence>
<dbReference type="CDD" id="cd03221">
    <property type="entry name" value="ABCF_EF-3"/>
    <property type="match status" value="1"/>
</dbReference>
<dbReference type="InterPro" id="IPR003593">
    <property type="entry name" value="AAA+_ATPase"/>
</dbReference>
<evidence type="ECO:0000256" key="3">
    <source>
        <dbReference type="ARBA" id="ARBA00011054"/>
    </source>
</evidence>
<dbReference type="PROSITE" id="PS50893">
    <property type="entry name" value="ABC_TRANSPORTER_2"/>
    <property type="match status" value="2"/>
</dbReference>
<dbReference type="InterPro" id="IPR017871">
    <property type="entry name" value="ABC_transporter-like_CS"/>
</dbReference>
<sequence>MSNSLIAAHLEALRTAPTAPDAETAAENLAKQIKQEGLQTLVDEKVLEQLHAFAANKKSGYERESAAVGVHALATHLKVAVGPLLLASLPVLLDLYSDKGDVVRLAATSAVRAIMALFPPEATRVVLRELLGVVSGEVGGKWKTKAGALDSVRRWVEEKSKKGERAEYIAAELGILLPTVENAMHDTKSEVSNAAKKCATALCGTVPNPDLEKHIPALVQAMESPANVPATIKAMSNTTFVAEVTAPSLAVLVPLLSRALNDRSPETLRRASIVTTNIVKLVRDPAVAAQYLGPLSDAVHRVASGASFPEVRAFAKEAEGVLKAAGGDVEFDGTKEPKASDRLDDDVLATIVAKMPQGYLLRPKFELPGQKVQLHPAQRKCLSLAGELGAQLVRAGRVRAYDAEQAVWGRCVGAYIAGWVRIDHQVNGAESDAKTEGKGEGWTIAQAVRTHYWDLERAKNNQPIADDTEELLCDTLFSLAYGALLLLSHTTLRLVRGRRYGICAGNGSGKSTLLRALRDGKVENFPPQSEVRAIMVEHALQGEDASLSILDFIASDPQLANVPREAIAAQLREVGFDDERQSHTVGSLSGGWKMKLELARAMLYKADLLMLDEPTNHLDRASVKWLEDYLIAHDKVTVLTVSHDSGFLDNITTDIIHYESKKLVYYPGNLSKFVEKVPEAKSYYTLAATSVKFSFPPPGSLMGVRSNTRAILKLANCTFTYPGRKEPSLYNVSCALSLSSRVGIIGPNGAGKSTLIKLLTGETSPQEGTVYKHPALRVGYVSQHATHHIERHLEKTAVQYIQWRFQDGHDRELLEKSTRVLTEEEKELLEKDFVGRNGEKRKLELIMGRQKLKKSFQYEVKWRNLDHKFNTWIPREELLEKGFTKLVQQFDDLEASREGAGTRDTSANLVRKHLEDVGLDGDIAQYNEMSGLSGGQKVKVVIASSLWNNPQIMILDGKCCTHQVRPWLTRGLAVAIRDWGGAVAIISHNEEFVGALCPEIWNVAAGRMTHQGKAAVVEDAFADGKFKATPKGSPAASARASKAPTPAVSASATPAGSGNEGGAPSVPKSKKKKLTRNQIKAQEERRRIRKLNWLTFGGPKPEDTDSD</sequence>
<evidence type="ECO:0000256" key="13">
    <source>
        <dbReference type="SAM" id="MobiDB-lite"/>
    </source>
</evidence>
<dbReference type="Pfam" id="PF00385">
    <property type="entry name" value="Chromo"/>
    <property type="match status" value="1"/>
</dbReference>
<comment type="pathway">
    <text evidence="2">Protein biosynthesis; polypeptide chain elongation.</text>
</comment>
<feature type="domain" description="ABC transporter" evidence="15">
    <location>
        <begin position="471"/>
        <end position="686"/>
    </location>
</feature>
<keyword evidence="9" id="KW-0067">ATP-binding</keyword>
<dbReference type="SUPFAM" id="SSF48371">
    <property type="entry name" value="ARM repeat"/>
    <property type="match status" value="1"/>
</dbReference>
<dbReference type="FunFam" id="2.40.50.990:FF:000002">
    <property type="entry name" value="mRNA export factor elf1"/>
    <property type="match status" value="1"/>
</dbReference>
<comment type="similarity">
    <text evidence="3">Belongs to the ABC transporter superfamily. ABCF family. EF3 subfamily.</text>
</comment>
<dbReference type="SUPFAM" id="SSF52540">
    <property type="entry name" value="P-loop containing nucleoside triphosphate hydrolases"/>
    <property type="match status" value="2"/>
</dbReference>
<feature type="domain" description="Chromo" evidence="14">
    <location>
        <begin position="841"/>
        <end position="902"/>
    </location>
</feature>
<keyword evidence="7" id="KW-0648">Protein biosynthesis</keyword>
<dbReference type="Pfam" id="PF24984">
    <property type="entry name" value="HEAT_EF3_GNC1"/>
    <property type="match status" value="1"/>
</dbReference>
<keyword evidence="7" id="KW-0251">Elongation factor</keyword>
<dbReference type="GO" id="GO:0016887">
    <property type="term" value="F:ATP hydrolysis activity"/>
    <property type="evidence" value="ECO:0007669"/>
    <property type="project" value="InterPro"/>
</dbReference>
<comment type="subcellular location">
    <subcellularLocation>
        <location evidence="1">Cytoplasm</location>
    </subcellularLocation>
</comment>
<dbReference type="GO" id="GO:0005737">
    <property type="term" value="C:cytoplasm"/>
    <property type="evidence" value="ECO:0007669"/>
    <property type="project" value="UniProtKB-SubCell"/>
</dbReference>
<evidence type="ECO:0000313" key="17">
    <source>
        <dbReference type="Proteomes" id="UP000663846"/>
    </source>
</evidence>
<evidence type="ECO:0000256" key="8">
    <source>
        <dbReference type="ARBA" id="ARBA00022801"/>
    </source>
</evidence>
<dbReference type="Gene3D" id="1.25.10.10">
    <property type="entry name" value="Leucine-rich Repeat Variant"/>
    <property type="match status" value="1"/>
</dbReference>
<dbReference type="InterPro" id="IPR027417">
    <property type="entry name" value="P-loop_NTPase"/>
</dbReference>
<evidence type="ECO:0000256" key="9">
    <source>
        <dbReference type="ARBA" id="ARBA00022840"/>
    </source>
</evidence>
<dbReference type="InterPro" id="IPR047038">
    <property type="entry name" value="eEF3_chromodomain-like_sf"/>
</dbReference>
<evidence type="ECO:0000259" key="14">
    <source>
        <dbReference type="PROSITE" id="PS50013"/>
    </source>
</evidence>
<dbReference type="EMBL" id="CAJMWS010000283">
    <property type="protein sequence ID" value="CAE6390538.1"/>
    <property type="molecule type" value="Genomic_DNA"/>
</dbReference>
<evidence type="ECO:0000256" key="6">
    <source>
        <dbReference type="ARBA" id="ARBA00022741"/>
    </source>
</evidence>
<dbReference type="GO" id="GO:0003746">
    <property type="term" value="F:translation elongation factor activity"/>
    <property type="evidence" value="ECO:0007669"/>
    <property type="project" value="UniProtKB-KW"/>
</dbReference>
<evidence type="ECO:0000256" key="2">
    <source>
        <dbReference type="ARBA" id="ARBA00004815"/>
    </source>
</evidence>
<dbReference type="SUPFAM" id="SSF54160">
    <property type="entry name" value="Chromo domain-like"/>
    <property type="match status" value="1"/>
</dbReference>
<name>A0A8H3A1A2_9AGAM</name>
<protein>
    <recommendedName>
        <fullName evidence="18">mRNA export factor elf1</fullName>
    </recommendedName>
</protein>
<dbReference type="InterPro" id="IPR016197">
    <property type="entry name" value="Chromo-like_dom_sf"/>
</dbReference>
<dbReference type="InterPro" id="IPR021133">
    <property type="entry name" value="HEAT_type_2"/>
</dbReference>
<dbReference type="AlphaFoldDB" id="A0A8H3A1A2"/>
<dbReference type="InterPro" id="IPR015688">
    <property type="entry name" value="eEF3_ABC2_chromodomain-like"/>
</dbReference>
<comment type="catalytic activity">
    <reaction evidence="11">
        <text>ATP + H2O = ADP + phosphate + H(+)</text>
        <dbReference type="Rhea" id="RHEA:13065"/>
        <dbReference type="ChEBI" id="CHEBI:15377"/>
        <dbReference type="ChEBI" id="CHEBI:15378"/>
        <dbReference type="ChEBI" id="CHEBI:30616"/>
        <dbReference type="ChEBI" id="CHEBI:43474"/>
        <dbReference type="ChEBI" id="CHEBI:456216"/>
    </reaction>
</comment>
<evidence type="ECO:0000259" key="15">
    <source>
        <dbReference type="PROSITE" id="PS50893"/>
    </source>
</evidence>
<dbReference type="Pfam" id="PF00005">
    <property type="entry name" value="ABC_tran"/>
    <property type="match status" value="2"/>
</dbReference>
<organism evidence="16 17">
    <name type="scientific">Rhizoctonia solani</name>
    <dbReference type="NCBI Taxonomy" id="456999"/>
    <lineage>
        <taxon>Eukaryota</taxon>
        <taxon>Fungi</taxon>
        <taxon>Dikarya</taxon>
        <taxon>Basidiomycota</taxon>
        <taxon>Agaricomycotina</taxon>
        <taxon>Agaricomycetes</taxon>
        <taxon>Cantharellales</taxon>
        <taxon>Ceratobasidiaceae</taxon>
        <taxon>Rhizoctonia</taxon>
    </lineage>
</organism>
<dbReference type="PROSITE" id="PS50077">
    <property type="entry name" value="HEAT_REPEAT"/>
    <property type="match status" value="1"/>
</dbReference>
<dbReference type="PANTHER" id="PTHR19211:SF14">
    <property type="entry name" value="ATP-BINDING CASSETTE SUB-FAMILY F MEMBER 1"/>
    <property type="match status" value="1"/>
</dbReference>
<dbReference type="InterPro" id="IPR000953">
    <property type="entry name" value="Chromo/chromo_shadow_dom"/>
</dbReference>
<accession>A0A8H3A1A2</accession>
<dbReference type="GO" id="GO:0005524">
    <property type="term" value="F:ATP binding"/>
    <property type="evidence" value="ECO:0007669"/>
    <property type="project" value="UniProtKB-KW"/>
</dbReference>
<gene>
    <name evidence="16" type="ORF">RDB_LOCUS43625</name>
</gene>
<dbReference type="PROSITE" id="PS00211">
    <property type="entry name" value="ABC_TRANSPORTER_1"/>
    <property type="match status" value="2"/>
</dbReference>
<feature type="repeat" description="HEAT" evidence="12">
    <location>
        <begin position="88"/>
        <end position="124"/>
    </location>
</feature>
<evidence type="ECO:0000313" key="16">
    <source>
        <dbReference type="EMBL" id="CAE6390538.1"/>
    </source>
</evidence>
<evidence type="ECO:0000256" key="5">
    <source>
        <dbReference type="ARBA" id="ARBA00022737"/>
    </source>
</evidence>
<dbReference type="InterPro" id="IPR016024">
    <property type="entry name" value="ARM-type_fold"/>
</dbReference>
<reference evidence="16" key="1">
    <citation type="submission" date="2021-01" db="EMBL/GenBank/DDBJ databases">
        <authorList>
            <person name="Kaushik A."/>
        </authorList>
    </citation>
    <scope>NUCLEOTIDE SEQUENCE</scope>
    <source>
        <strain evidence="16">AG1-1C</strain>
    </source>
</reference>
<dbReference type="InterPro" id="IPR023780">
    <property type="entry name" value="Chromo_domain"/>
</dbReference>
<comment type="caution">
    <text evidence="16">The sequence shown here is derived from an EMBL/GenBank/DDBJ whole genome shotgun (WGS) entry which is preliminary data.</text>
</comment>
<dbReference type="InterPro" id="IPR003439">
    <property type="entry name" value="ABC_transporter-like_ATP-bd"/>
</dbReference>
<dbReference type="PROSITE" id="PS50013">
    <property type="entry name" value="CHROMO_2"/>
    <property type="match status" value="1"/>
</dbReference>
<keyword evidence="4" id="KW-0963">Cytoplasm</keyword>
<dbReference type="Gene3D" id="2.40.50.990">
    <property type="match status" value="1"/>
</dbReference>
<dbReference type="GO" id="GO:0003723">
    <property type="term" value="F:RNA binding"/>
    <property type="evidence" value="ECO:0007669"/>
    <property type="project" value="UniProtKB-KW"/>
</dbReference>
<dbReference type="SMART" id="SM00298">
    <property type="entry name" value="CHROMO"/>
    <property type="match status" value="1"/>
</dbReference>
<dbReference type="GO" id="GO:0006338">
    <property type="term" value="P:chromatin remodeling"/>
    <property type="evidence" value="ECO:0007669"/>
    <property type="project" value="UniProtKB-ARBA"/>
</dbReference>
<dbReference type="Gene3D" id="3.40.50.300">
    <property type="entry name" value="P-loop containing nucleotide triphosphate hydrolases"/>
    <property type="match status" value="2"/>
</dbReference>
<evidence type="ECO:0000256" key="12">
    <source>
        <dbReference type="PROSITE-ProRule" id="PRU00103"/>
    </source>
</evidence>
<dbReference type="FunFam" id="3.40.50.300:FF:000193">
    <property type="entry name" value="Probable Elongation factor 3"/>
    <property type="match status" value="1"/>
</dbReference>
<evidence type="ECO:0008006" key="18">
    <source>
        <dbReference type="Google" id="ProtNLM"/>
    </source>
</evidence>
<dbReference type="InterPro" id="IPR050611">
    <property type="entry name" value="ABCF"/>
</dbReference>
<keyword evidence="5" id="KW-0677">Repeat</keyword>
<keyword evidence="8" id="KW-0378">Hydrolase</keyword>
<dbReference type="CDD" id="cd18626">
    <property type="entry name" value="CD_eEF3"/>
    <property type="match status" value="1"/>
</dbReference>
<dbReference type="PANTHER" id="PTHR19211">
    <property type="entry name" value="ATP-BINDING TRANSPORT PROTEIN-RELATED"/>
    <property type="match status" value="1"/>
</dbReference>
<evidence type="ECO:0000256" key="11">
    <source>
        <dbReference type="ARBA" id="ARBA00049360"/>
    </source>
</evidence>
<evidence type="ECO:0000256" key="4">
    <source>
        <dbReference type="ARBA" id="ARBA00022490"/>
    </source>
</evidence>
<dbReference type="Pfam" id="PF24987">
    <property type="entry name" value="HEAT_EF3_N"/>
    <property type="match status" value="1"/>
</dbReference>
<feature type="domain" description="ABC transporter" evidence="15">
    <location>
        <begin position="712"/>
        <end position="1030"/>
    </location>
</feature>
<proteinExistence type="inferred from homology"/>
<dbReference type="SMART" id="SM00382">
    <property type="entry name" value="AAA"/>
    <property type="match status" value="2"/>
</dbReference>
<feature type="region of interest" description="Disordered" evidence="13">
    <location>
        <begin position="1028"/>
        <end position="1107"/>
    </location>
</feature>